<accession>A0A229VWF4</accession>
<dbReference type="SUPFAM" id="SSF103473">
    <property type="entry name" value="MFS general substrate transporter"/>
    <property type="match status" value="1"/>
</dbReference>
<feature type="transmembrane region" description="Helical" evidence="6">
    <location>
        <begin position="519"/>
        <end position="541"/>
    </location>
</feature>
<dbReference type="PROSITE" id="PS50850">
    <property type="entry name" value="MFS"/>
    <property type="match status" value="1"/>
</dbReference>
<gene>
    <name evidence="8" type="ORF">Tam10B_1781</name>
</gene>
<feature type="transmembrane region" description="Helical" evidence="6">
    <location>
        <begin position="454"/>
        <end position="471"/>
    </location>
</feature>
<reference evidence="8 9" key="1">
    <citation type="submission" date="2017-05" db="EMBL/GenBank/DDBJ databases">
        <title>Bifidobacterium vansinderenii sp. nov.</title>
        <authorList>
            <person name="Lugli G.A."/>
            <person name="Duranti S."/>
            <person name="Mangifesta M."/>
        </authorList>
    </citation>
    <scope>NUCLEOTIDE SEQUENCE [LARGE SCALE GENOMIC DNA]</scope>
    <source>
        <strain evidence="8 9">Tam10B</strain>
    </source>
</reference>
<comment type="subcellular location">
    <subcellularLocation>
        <location evidence="1">Cell membrane</location>
        <topology evidence="1">Multi-pass membrane protein</topology>
    </subcellularLocation>
</comment>
<feature type="transmembrane region" description="Helical" evidence="6">
    <location>
        <begin position="177"/>
        <end position="196"/>
    </location>
</feature>
<dbReference type="AlphaFoldDB" id="A0A229VWF4"/>
<evidence type="ECO:0000256" key="3">
    <source>
        <dbReference type="ARBA" id="ARBA00022989"/>
    </source>
</evidence>
<dbReference type="Proteomes" id="UP000215433">
    <property type="component" value="Unassembled WGS sequence"/>
</dbReference>
<feature type="transmembrane region" description="Helical" evidence="6">
    <location>
        <begin position="293"/>
        <end position="313"/>
    </location>
</feature>
<dbReference type="RefSeq" id="WP_093960912.1">
    <property type="nucleotide sequence ID" value="NZ_NEWD01000026.1"/>
</dbReference>
<dbReference type="PANTHER" id="PTHR23528:SF1">
    <property type="entry name" value="MAJOR FACILITATOR SUPERFAMILY (MFS) PROFILE DOMAIN-CONTAINING PROTEIN"/>
    <property type="match status" value="1"/>
</dbReference>
<keyword evidence="4 6" id="KW-0472">Membrane</keyword>
<organism evidence="8 9">
    <name type="scientific">Bifidobacterium vansinderenii</name>
    <dbReference type="NCBI Taxonomy" id="1984871"/>
    <lineage>
        <taxon>Bacteria</taxon>
        <taxon>Bacillati</taxon>
        <taxon>Actinomycetota</taxon>
        <taxon>Actinomycetes</taxon>
        <taxon>Bifidobacteriales</taxon>
        <taxon>Bifidobacteriaceae</taxon>
        <taxon>Bifidobacterium</taxon>
    </lineage>
</organism>
<dbReference type="Pfam" id="PF07690">
    <property type="entry name" value="MFS_1"/>
    <property type="match status" value="1"/>
</dbReference>
<keyword evidence="3 6" id="KW-1133">Transmembrane helix</keyword>
<comment type="caution">
    <text evidence="8">The sequence shown here is derived from an EMBL/GenBank/DDBJ whole genome shotgun (WGS) entry which is preliminary data.</text>
</comment>
<evidence type="ECO:0000259" key="7">
    <source>
        <dbReference type="PROSITE" id="PS50850"/>
    </source>
</evidence>
<feature type="domain" description="Major facilitator superfamily (MFS) profile" evidence="7">
    <location>
        <begin position="105"/>
        <end position="541"/>
    </location>
</feature>
<feature type="compositionally biased region" description="Basic and acidic residues" evidence="5">
    <location>
        <begin position="1"/>
        <end position="13"/>
    </location>
</feature>
<evidence type="ECO:0000313" key="8">
    <source>
        <dbReference type="EMBL" id="OXM99931.1"/>
    </source>
</evidence>
<dbReference type="EMBL" id="NEWD01000026">
    <property type="protein sequence ID" value="OXM99931.1"/>
    <property type="molecule type" value="Genomic_DNA"/>
</dbReference>
<feature type="transmembrane region" description="Helical" evidence="6">
    <location>
        <begin position="429"/>
        <end position="448"/>
    </location>
</feature>
<evidence type="ECO:0000256" key="2">
    <source>
        <dbReference type="ARBA" id="ARBA00022692"/>
    </source>
</evidence>
<evidence type="ECO:0000256" key="1">
    <source>
        <dbReference type="ARBA" id="ARBA00004651"/>
    </source>
</evidence>
<sequence>MNEDFKRPGIDDRPDPDEVLTDQDKASIARLAVLPESTTPESSRADAAVQSTKLAAEAAAPMAAAASFATVDAAVPDPNSAFLDMRDPMVAADGTRPDKLSITRLTIAFTLSAVLCAIPWMALGSVVLPEMLDRIDPAGREAMFAAINAVGAIVALISNVLFGALSDTTRTPFGRRTPWIVGGGVLTALFVLLFGVTSAFPAMLFAWCGMQFGYNMMLAPFVAAMADRVPDKVRGRVARCYGTGIAVGQMLGLLVGAVILAGSGRGMDPSLITNPAGPAGPVNLAADLSPLRIGFVPAAILFALIGLAVVLIWPREPSSVEQANTRFDVHALLADFRPPRHAPDYYRMLVARTLMMAGYGMIPMYELYILKYYSLASVIAGPGAFVTSAPALLPVAVVIAVMAVIALAASLIAAFVAGPLVDRFGVSRNLVMVCCLLCLIGVVFPWILPSGLGMWLFAAVAGFGYGLYNAVDHALSMTVLPDPSDAGRELAVLNLTNTLSVVVSAVVGAGAVVLGSYSWLFIVALAMIAVAVVLLSTMRAVR</sequence>
<keyword evidence="9" id="KW-1185">Reference proteome</keyword>
<dbReference type="CDD" id="cd06174">
    <property type="entry name" value="MFS"/>
    <property type="match status" value="1"/>
</dbReference>
<proteinExistence type="predicted"/>
<keyword evidence="2 6" id="KW-0812">Transmembrane</keyword>
<feature type="transmembrane region" description="Helical" evidence="6">
    <location>
        <begin position="492"/>
        <end position="513"/>
    </location>
</feature>
<dbReference type="InterPro" id="IPR020846">
    <property type="entry name" value="MFS_dom"/>
</dbReference>
<evidence type="ECO:0000256" key="5">
    <source>
        <dbReference type="SAM" id="MobiDB-lite"/>
    </source>
</evidence>
<evidence type="ECO:0000313" key="9">
    <source>
        <dbReference type="Proteomes" id="UP000215433"/>
    </source>
</evidence>
<dbReference type="OrthoDB" id="7584869at2"/>
<dbReference type="Gene3D" id="1.20.1250.20">
    <property type="entry name" value="MFS general substrate transporter like domains"/>
    <property type="match status" value="2"/>
</dbReference>
<evidence type="ECO:0000256" key="6">
    <source>
        <dbReference type="SAM" id="Phobius"/>
    </source>
</evidence>
<name>A0A229VWF4_9BIFI</name>
<feature type="transmembrane region" description="Helical" evidence="6">
    <location>
        <begin position="202"/>
        <end position="226"/>
    </location>
</feature>
<dbReference type="GO" id="GO:0022857">
    <property type="term" value="F:transmembrane transporter activity"/>
    <property type="evidence" value="ECO:0007669"/>
    <property type="project" value="InterPro"/>
</dbReference>
<dbReference type="PANTHER" id="PTHR23528">
    <property type="match status" value="1"/>
</dbReference>
<feature type="transmembrane region" description="Helical" evidence="6">
    <location>
        <begin position="391"/>
        <end position="417"/>
    </location>
</feature>
<protein>
    <submittedName>
        <fullName evidence="8">Transporter, major facilitator family protein</fullName>
    </submittedName>
</protein>
<feature type="transmembrane region" description="Helical" evidence="6">
    <location>
        <begin position="349"/>
        <end position="371"/>
    </location>
</feature>
<feature type="transmembrane region" description="Helical" evidence="6">
    <location>
        <begin position="143"/>
        <end position="165"/>
    </location>
</feature>
<evidence type="ECO:0000256" key="4">
    <source>
        <dbReference type="ARBA" id="ARBA00023136"/>
    </source>
</evidence>
<dbReference type="GO" id="GO:0005886">
    <property type="term" value="C:plasma membrane"/>
    <property type="evidence" value="ECO:0007669"/>
    <property type="project" value="UniProtKB-SubCell"/>
</dbReference>
<dbReference type="InterPro" id="IPR036259">
    <property type="entry name" value="MFS_trans_sf"/>
</dbReference>
<feature type="transmembrane region" description="Helical" evidence="6">
    <location>
        <begin position="105"/>
        <end position="123"/>
    </location>
</feature>
<feature type="region of interest" description="Disordered" evidence="5">
    <location>
        <begin position="1"/>
        <end position="22"/>
    </location>
</feature>
<dbReference type="InterPro" id="IPR011701">
    <property type="entry name" value="MFS"/>
</dbReference>
<feature type="transmembrane region" description="Helical" evidence="6">
    <location>
        <begin position="238"/>
        <end position="261"/>
    </location>
</feature>